<dbReference type="SUPFAM" id="SSF52743">
    <property type="entry name" value="Subtilisin-like"/>
    <property type="match status" value="1"/>
</dbReference>
<dbReference type="EMBL" id="CAFZ01000233">
    <property type="protein sequence ID" value="CCA73539.1"/>
    <property type="molecule type" value="Genomic_DNA"/>
</dbReference>
<feature type="domain" description="Inhibitor I9" evidence="9">
    <location>
        <begin position="25"/>
        <end position="100"/>
    </location>
</feature>
<dbReference type="PANTHER" id="PTHR43806:SF58">
    <property type="entry name" value="ALKALINE PROTEASE 1-RELATED"/>
    <property type="match status" value="1"/>
</dbReference>
<evidence type="ECO:0000256" key="6">
    <source>
        <dbReference type="RuleBase" id="RU003355"/>
    </source>
</evidence>
<evidence type="ECO:0000259" key="8">
    <source>
        <dbReference type="Pfam" id="PF00082"/>
    </source>
</evidence>
<feature type="active site" description="Charge relay system" evidence="5">
    <location>
        <position position="185"/>
    </location>
</feature>
<feature type="active site" description="Charge relay system" evidence="5">
    <location>
        <position position="153"/>
    </location>
</feature>
<evidence type="ECO:0000256" key="4">
    <source>
        <dbReference type="ARBA" id="ARBA00022825"/>
    </source>
</evidence>
<dbReference type="PROSITE" id="PS00137">
    <property type="entry name" value="SUBTILASE_HIS"/>
    <property type="match status" value="1"/>
</dbReference>
<keyword evidence="4 5" id="KW-0720">Serine protease</keyword>
<dbReference type="PROSITE" id="PS00136">
    <property type="entry name" value="SUBTILASE_ASP"/>
    <property type="match status" value="1"/>
</dbReference>
<evidence type="ECO:0000256" key="1">
    <source>
        <dbReference type="ARBA" id="ARBA00011073"/>
    </source>
</evidence>
<dbReference type="InterPro" id="IPR010259">
    <property type="entry name" value="S8pro/Inhibitor_I9"/>
</dbReference>
<protein>
    <submittedName>
        <fullName evidence="10">Related to PRB1-Protease B, vacuolar</fullName>
    </submittedName>
</protein>
<dbReference type="InterPro" id="IPR023827">
    <property type="entry name" value="Peptidase_S8_Asp-AS"/>
</dbReference>
<dbReference type="PRINTS" id="PR00723">
    <property type="entry name" value="SUBTILISIN"/>
</dbReference>
<feature type="domain" description="Peptidase S8/S53" evidence="8">
    <location>
        <begin position="144"/>
        <end position="376"/>
    </location>
</feature>
<feature type="signal peptide" evidence="7">
    <location>
        <begin position="1"/>
        <end position="19"/>
    </location>
</feature>
<dbReference type="Gene3D" id="3.40.50.200">
    <property type="entry name" value="Peptidase S8/S53 domain"/>
    <property type="match status" value="1"/>
</dbReference>
<dbReference type="OrthoDB" id="19448at2759"/>
<dbReference type="InterPro" id="IPR015500">
    <property type="entry name" value="Peptidase_S8_subtilisin-rel"/>
</dbReference>
<dbReference type="InterPro" id="IPR000209">
    <property type="entry name" value="Peptidase_S8/S53_dom"/>
</dbReference>
<dbReference type="CDD" id="cd04077">
    <property type="entry name" value="Peptidases_S8_PCSK9_ProteinaseK_like"/>
    <property type="match status" value="1"/>
</dbReference>
<dbReference type="InParanoid" id="G4TQE1"/>
<dbReference type="GO" id="GO:0004252">
    <property type="term" value="F:serine-type endopeptidase activity"/>
    <property type="evidence" value="ECO:0007669"/>
    <property type="project" value="UniProtKB-UniRule"/>
</dbReference>
<dbReference type="AlphaFoldDB" id="G4TQE1"/>
<dbReference type="Pfam" id="PF05922">
    <property type="entry name" value="Inhibitor_I9"/>
    <property type="match status" value="1"/>
</dbReference>
<proteinExistence type="inferred from homology"/>
<name>G4TQE1_SERID</name>
<comment type="caution">
    <text evidence="10">The sequence shown here is derived from an EMBL/GenBank/DDBJ whole genome shotgun (WGS) entry which is preliminary data.</text>
</comment>
<evidence type="ECO:0000256" key="5">
    <source>
        <dbReference type="PROSITE-ProRule" id="PRU01240"/>
    </source>
</evidence>
<evidence type="ECO:0000256" key="2">
    <source>
        <dbReference type="ARBA" id="ARBA00022670"/>
    </source>
</evidence>
<dbReference type="FunFam" id="3.40.50.200:FF:000007">
    <property type="entry name" value="Subtilisin-like serine protease"/>
    <property type="match status" value="1"/>
</dbReference>
<dbReference type="InterPro" id="IPR050131">
    <property type="entry name" value="Peptidase_S8_subtilisin-like"/>
</dbReference>
<keyword evidence="2 5" id="KW-0645">Protease</keyword>
<dbReference type="OMA" id="GWHAYSG"/>
<evidence type="ECO:0000259" key="9">
    <source>
        <dbReference type="Pfam" id="PF05922"/>
    </source>
</evidence>
<dbReference type="STRING" id="1109443.G4TQE1"/>
<keyword evidence="11" id="KW-1185">Reference proteome</keyword>
<feature type="active site" description="Charge relay system" evidence="5">
    <location>
        <position position="340"/>
    </location>
</feature>
<dbReference type="HOGENOM" id="CLU_011263_1_0_1"/>
<accession>G4TQE1</accession>
<dbReference type="PROSITE" id="PS51892">
    <property type="entry name" value="SUBTILASE"/>
    <property type="match status" value="1"/>
</dbReference>
<dbReference type="InterPro" id="IPR036852">
    <property type="entry name" value="Peptidase_S8/S53_dom_sf"/>
</dbReference>
<dbReference type="Pfam" id="PF00082">
    <property type="entry name" value="Peptidase_S8"/>
    <property type="match status" value="1"/>
</dbReference>
<feature type="chain" id="PRO_5003469336" evidence="7">
    <location>
        <begin position="20"/>
        <end position="433"/>
    </location>
</feature>
<organism evidence="10 11">
    <name type="scientific">Serendipita indica (strain DSM 11827)</name>
    <name type="common">Root endophyte fungus</name>
    <name type="synonym">Piriformospora indica</name>
    <dbReference type="NCBI Taxonomy" id="1109443"/>
    <lineage>
        <taxon>Eukaryota</taxon>
        <taxon>Fungi</taxon>
        <taxon>Dikarya</taxon>
        <taxon>Basidiomycota</taxon>
        <taxon>Agaricomycotina</taxon>
        <taxon>Agaricomycetes</taxon>
        <taxon>Sebacinales</taxon>
        <taxon>Serendipitaceae</taxon>
        <taxon>Serendipita</taxon>
    </lineage>
</organism>
<comment type="similarity">
    <text evidence="1 5 6">Belongs to the peptidase S8 family.</text>
</comment>
<evidence type="ECO:0000256" key="3">
    <source>
        <dbReference type="ARBA" id="ARBA00022801"/>
    </source>
</evidence>
<dbReference type="InterPro" id="IPR023828">
    <property type="entry name" value="Peptidase_S8_Ser-AS"/>
</dbReference>
<dbReference type="GO" id="GO:0006508">
    <property type="term" value="P:proteolysis"/>
    <property type="evidence" value="ECO:0007669"/>
    <property type="project" value="UniProtKB-KW"/>
</dbReference>
<evidence type="ECO:0000313" key="11">
    <source>
        <dbReference type="Proteomes" id="UP000007148"/>
    </source>
</evidence>
<dbReference type="Proteomes" id="UP000007148">
    <property type="component" value="Unassembled WGS sequence"/>
</dbReference>
<reference evidence="10 11" key="1">
    <citation type="journal article" date="2011" name="PLoS Pathog.">
        <title>Endophytic Life Strategies Decoded by Genome and Transcriptome Analyses of the Mutualistic Root Symbiont Piriformospora indica.</title>
        <authorList>
            <person name="Zuccaro A."/>
            <person name="Lahrmann U."/>
            <person name="Guldener U."/>
            <person name="Langen G."/>
            <person name="Pfiffi S."/>
            <person name="Biedenkopf D."/>
            <person name="Wong P."/>
            <person name="Samans B."/>
            <person name="Grimm C."/>
            <person name="Basiewicz M."/>
            <person name="Murat C."/>
            <person name="Martin F."/>
            <person name="Kogel K.H."/>
        </authorList>
    </citation>
    <scope>NUCLEOTIDE SEQUENCE [LARGE SCALE GENOMIC DNA]</scope>
    <source>
        <strain evidence="10 11">DSM 11827</strain>
    </source>
</reference>
<keyword evidence="7" id="KW-0732">Signal</keyword>
<keyword evidence="3 5" id="KW-0378">Hydrolase</keyword>
<dbReference type="PROSITE" id="PS00138">
    <property type="entry name" value="SUBTILASE_SER"/>
    <property type="match status" value="1"/>
</dbReference>
<dbReference type="PANTHER" id="PTHR43806">
    <property type="entry name" value="PEPTIDASE S8"/>
    <property type="match status" value="1"/>
</dbReference>
<evidence type="ECO:0000256" key="7">
    <source>
        <dbReference type="SAM" id="SignalP"/>
    </source>
</evidence>
<gene>
    <name evidence="10" type="ORF">PIIN_07492</name>
</gene>
<dbReference type="eggNOG" id="KOG1153">
    <property type="taxonomic scope" value="Eukaryota"/>
</dbReference>
<dbReference type="InterPro" id="IPR034193">
    <property type="entry name" value="PCSK9_ProteinaseK-like"/>
</dbReference>
<dbReference type="GO" id="GO:0005615">
    <property type="term" value="C:extracellular space"/>
    <property type="evidence" value="ECO:0007669"/>
    <property type="project" value="TreeGrafter"/>
</dbReference>
<dbReference type="InterPro" id="IPR022398">
    <property type="entry name" value="Peptidase_S8_His-AS"/>
</dbReference>
<evidence type="ECO:0000313" key="10">
    <source>
        <dbReference type="EMBL" id="CCA73539.1"/>
    </source>
</evidence>
<sequence length="433" mass="45184">MTRTLFALLSLLSVALAQAQPEGWIVKFKTDRVDPTARRNWINNQLKNAELPSLSEQEASTLKTGWNVTVFDGFSGGFSDAAARVFREHEDVAYVERDVPASITAMTTQNNAPWGLQRISQRAAIQNGDPTKTNFIYNYDDSAGSGVDIYILDTGVRTSHVEFGGRATFARTFSDGVPDQDIQGHGTHVAGIAASSLHGVAKAANIIAVKVMDDQGAGSASNIISGINFVANAAAQSARRSVINLSITAPASRAIDAACANAVSNGVYIVAAAGNEGVDTSNTSPARSDAVIAVGATDIRDRRASFSNFGPAVDVFAPGVGIISLSNLNDNAVKTLDGTSMASPMVAGLVAYLLTLEGTITPAAMKQRLRTLSTTNLVTGLPSNTTNALVFNDAAGAQTTNQTPAIVQQQSILGSIDSMISAFSKLASSAQNS</sequence>